<dbReference type="AlphaFoldDB" id="A0A3D8L8L8"/>
<protein>
    <submittedName>
        <fullName evidence="1">Uncharacterized protein</fullName>
    </submittedName>
</protein>
<evidence type="ECO:0000313" key="2">
    <source>
        <dbReference type="Proteomes" id="UP000256708"/>
    </source>
</evidence>
<name>A0A3D8L8L8_9BACT</name>
<comment type="caution">
    <text evidence="1">The sequence shown here is derived from an EMBL/GenBank/DDBJ whole genome shotgun (WGS) entry which is preliminary data.</text>
</comment>
<gene>
    <name evidence="1" type="ORF">DXT99_18310</name>
</gene>
<reference evidence="2" key="1">
    <citation type="submission" date="2018-08" db="EMBL/GenBank/DDBJ databases">
        <authorList>
            <person name="Liu Z.-W."/>
            <person name="Du Z.-J."/>
        </authorList>
    </citation>
    <scope>NUCLEOTIDE SEQUENCE [LARGE SCALE GENOMIC DNA]</scope>
    <source>
        <strain evidence="2">H4X</strain>
    </source>
</reference>
<dbReference type="EMBL" id="QRGR01000021">
    <property type="protein sequence ID" value="RDV13718.1"/>
    <property type="molecule type" value="Genomic_DNA"/>
</dbReference>
<proteinExistence type="predicted"/>
<keyword evidence="2" id="KW-1185">Reference proteome</keyword>
<dbReference type="RefSeq" id="WP_115567027.1">
    <property type="nucleotide sequence ID" value="NZ_QRGR01000021.1"/>
</dbReference>
<accession>A0A3D8L8L8</accession>
<dbReference type="Proteomes" id="UP000256708">
    <property type="component" value="Unassembled WGS sequence"/>
</dbReference>
<organism evidence="1 2">
    <name type="scientific">Pontibacter diazotrophicus</name>
    <dbReference type="NCBI Taxonomy" id="1400979"/>
    <lineage>
        <taxon>Bacteria</taxon>
        <taxon>Pseudomonadati</taxon>
        <taxon>Bacteroidota</taxon>
        <taxon>Cytophagia</taxon>
        <taxon>Cytophagales</taxon>
        <taxon>Hymenobacteraceae</taxon>
        <taxon>Pontibacter</taxon>
    </lineage>
</organism>
<dbReference type="OrthoDB" id="853805at2"/>
<evidence type="ECO:0000313" key="1">
    <source>
        <dbReference type="EMBL" id="RDV13718.1"/>
    </source>
</evidence>
<sequence length="63" mass="7259">MRIRKKVKAPVPAQGSRFTALDTFVKAAEKESWTEQEIQFVINEVVEAQSDKEGLEILQDYMM</sequence>